<feature type="compositionally biased region" description="Basic and acidic residues" evidence="1">
    <location>
        <begin position="284"/>
        <end position="304"/>
    </location>
</feature>
<comment type="caution">
    <text evidence="2">The sequence shown here is derived from an EMBL/GenBank/DDBJ whole genome shotgun (WGS) entry which is preliminary data.</text>
</comment>
<evidence type="ECO:0000256" key="1">
    <source>
        <dbReference type="SAM" id="MobiDB-lite"/>
    </source>
</evidence>
<feature type="compositionally biased region" description="Polar residues" evidence="1">
    <location>
        <begin position="335"/>
        <end position="354"/>
    </location>
</feature>
<feature type="region of interest" description="Disordered" evidence="1">
    <location>
        <begin position="375"/>
        <end position="424"/>
    </location>
</feature>
<keyword evidence="3" id="KW-1185">Reference proteome</keyword>
<proteinExistence type="predicted"/>
<organism evidence="2 3">
    <name type="scientific">Artemia franciscana</name>
    <name type="common">Brine shrimp</name>
    <name type="synonym">Artemia sanfranciscana</name>
    <dbReference type="NCBI Taxonomy" id="6661"/>
    <lineage>
        <taxon>Eukaryota</taxon>
        <taxon>Metazoa</taxon>
        <taxon>Ecdysozoa</taxon>
        <taxon>Arthropoda</taxon>
        <taxon>Crustacea</taxon>
        <taxon>Branchiopoda</taxon>
        <taxon>Anostraca</taxon>
        <taxon>Artemiidae</taxon>
        <taxon>Artemia</taxon>
    </lineage>
</organism>
<reference evidence="2" key="1">
    <citation type="submission" date="2023-07" db="EMBL/GenBank/DDBJ databases">
        <title>Chromosome-level genome assembly of Artemia franciscana.</title>
        <authorList>
            <person name="Jo E."/>
        </authorList>
    </citation>
    <scope>NUCLEOTIDE SEQUENCE</scope>
    <source>
        <tissue evidence="2">Whole body</tissue>
    </source>
</reference>
<dbReference type="EMBL" id="JAVRJZ010000020">
    <property type="protein sequence ID" value="KAK2705447.1"/>
    <property type="molecule type" value="Genomic_DNA"/>
</dbReference>
<gene>
    <name evidence="2" type="ORF">QYM36_015735</name>
</gene>
<feature type="region of interest" description="Disordered" evidence="1">
    <location>
        <begin position="265"/>
        <end position="362"/>
    </location>
</feature>
<feature type="compositionally biased region" description="Basic and acidic residues" evidence="1">
    <location>
        <begin position="402"/>
        <end position="424"/>
    </location>
</feature>
<evidence type="ECO:0000313" key="2">
    <source>
        <dbReference type="EMBL" id="KAK2705447.1"/>
    </source>
</evidence>
<name>A0AA88KVS2_ARTSF</name>
<accession>A0AA88KVS2</accession>
<dbReference type="Proteomes" id="UP001187531">
    <property type="component" value="Unassembled WGS sequence"/>
</dbReference>
<feature type="region of interest" description="Disordered" evidence="1">
    <location>
        <begin position="67"/>
        <end position="93"/>
    </location>
</feature>
<evidence type="ECO:0000313" key="3">
    <source>
        <dbReference type="Proteomes" id="UP001187531"/>
    </source>
</evidence>
<dbReference type="AlphaFoldDB" id="A0AA88KVS2"/>
<feature type="region of interest" description="Disordered" evidence="1">
    <location>
        <begin position="170"/>
        <end position="222"/>
    </location>
</feature>
<sequence>MDSVTECSILKAQISKWEQLKKATQKRTDHMENKARNFYQTIQSMYLDLTEEIKSVKDILGEEIVASSETRSPRNSELYPTKQQYHQKTPKVQKIRPSIGELRDPVTQFQRIENALSTAETVSSPSDGEESGDMIFEKASLVKFARRKARRRSTMCVPRRPSKLRIVPLSPDQELEKPKLPNGKDESPIKKNKIELYPTKQQYHQKTPKVQKIRPSIGELRDPVTQFQRIENALSTAETVSSPSDGEESGDMIFEKASLVKFARRKARRRQSKVRIVPLSPDQEIEKPKLPNGKDESPIKKNKIELYPTKQQNHQKTPKVQKIRPSIGELRDPVTQFQRIENAPSTAETVSSPSDGEESGDMIFENASLVKFARRKARRRSTMCVPRRPSKLRIVSSSPDQELEKTKLPNGKDESPIKKNKIGE</sequence>
<protein>
    <submittedName>
        <fullName evidence="2">Uncharacterized protein</fullName>
    </submittedName>
</protein>
<feature type="compositionally biased region" description="Basic and acidic residues" evidence="1">
    <location>
        <begin position="174"/>
        <end position="194"/>
    </location>
</feature>